<dbReference type="InterPro" id="IPR001789">
    <property type="entry name" value="Sig_transdc_resp-reg_receiver"/>
</dbReference>
<keyword evidence="5" id="KW-1185">Reference proteome</keyword>
<dbReference type="PANTHER" id="PTHR45228">
    <property type="entry name" value="CYCLIC DI-GMP PHOSPHODIESTERASE TM_0186-RELATED"/>
    <property type="match status" value="1"/>
</dbReference>
<dbReference type="SMART" id="SM00471">
    <property type="entry name" value="HDc"/>
    <property type="match status" value="1"/>
</dbReference>
<dbReference type="InterPro" id="IPR003607">
    <property type="entry name" value="HD/PDEase_dom"/>
</dbReference>
<dbReference type="InterPro" id="IPR052020">
    <property type="entry name" value="Cyclic_di-GMP/3'3'-cGAMP_PDE"/>
</dbReference>
<dbReference type="AlphaFoldDB" id="A0A7H9BH92"/>
<dbReference type="InterPro" id="IPR037522">
    <property type="entry name" value="HD_GYP_dom"/>
</dbReference>
<protein>
    <submittedName>
        <fullName evidence="4">Response regulator</fullName>
    </submittedName>
</protein>
<feature type="domain" description="HD-GYP" evidence="3">
    <location>
        <begin position="127"/>
        <end position="324"/>
    </location>
</feature>
<evidence type="ECO:0000313" key="4">
    <source>
        <dbReference type="EMBL" id="QLG87578.1"/>
    </source>
</evidence>
<dbReference type="GO" id="GO:0008081">
    <property type="term" value="F:phosphoric diester hydrolase activity"/>
    <property type="evidence" value="ECO:0007669"/>
    <property type="project" value="UniProtKB-ARBA"/>
</dbReference>
<dbReference type="PROSITE" id="PS51832">
    <property type="entry name" value="HD_GYP"/>
    <property type="match status" value="1"/>
</dbReference>
<feature type="modified residue" description="4-aspartylphosphate" evidence="1">
    <location>
        <position position="52"/>
    </location>
</feature>
<dbReference type="Gene3D" id="1.10.3210.10">
    <property type="entry name" value="Hypothetical protein af1432"/>
    <property type="match status" value="1"/>
</dbReference>
<dbReference type="Proteomes" id="UP000509597">
    <property type="component" value="Chromosome"/>
</dbReference>
<keyword evidence="1" id="KW-0597">Phosphoprotein</keyword>
<accession>A0A7H9BH92</accession>
<evidence type="ECO:0000259" key="2">
    <source>
        <dbReference type="PROSITE" id="PS50110"/>
    </source>
</evidence>
<feature type="domain" description="Response regulatory" evidence="2">
    <location>
        <begin position="4"/>
        <end position="119"/>
    </location>
</feature>
<proteinExistence type="predicted"/>
<sequence>MTTQILIVDDEPANLATLRQILSPEYALVFARSGHDALHMATKHRPDLILLDIQMPDMSGYEVCRELKKDVNTNGIPVIFITSLSEVGDEAAGFEVGAVDFILKPVTPLLVRARVRAHLSLVSAIQLERSYLEAISMLGVASEVKDIDTGVHIWRMASYSRALAAAIGYDEIQCKHIELAAPMHDVGKLGIPDIILRKPGALDPSERSIMQRHSEIGFKILSKSNAPILQMAAMIALHHHEKWDGSGYPRGLVGEAIPEVARIVAIADVFDALRMVRPYKAAWPLEQVIEALTNGAGKHFDPNLVRHFIGILPQILALEADWSRKEREDLYL</sequence>
<dbReference type="KEGG" id="chiz:HQ393_04535"/>
<evidence type="ECO:0000313" key="5">
    <source>
        <dbReference type="Proteomes" id="UP000509597"/>
    </source>
</evidence>
<name>A0A7H9BH92_9NEIS</name>
<dbReference type="RefSeq" id="WP_179357660.1">
    <property type="nucleotide sequence ID" value="NZ_CP058627.1"/>
</dbReference>
<dbReference type="SUPFAM" id="SSF109604">
    <property type="entry name" value="HD-domain/PDEase-like"/>
    <property type="match status" value="1"/>
</dbReference>
<dbReference type="Pfam" id="PF13487">
    <property type="entry name" value="HD_5"/>
    <property type="match status" value="1"/>
</dbReference>
<reference evidence="4 5" key="1">
    <citation type="submission" date="2020-07" db="EMBL/GenBank/DDBJ databases">
        <title>Complete genome sequence of Chitinibacter sp. 2T18.</title>
        <authorList>
            <person name="Bae J.-W."/>
            <person name="Choi J.-W."/>
        </authorList>
    </citation>
    <scope>NUCLEOTIDE SEQUENCE [LARGE SCALE GENOMIC DNA]</scope>
    <source>
        <strain evidence="4 5">2T18</strain>
    </source>
</reference>
<dbReference type="CDD" id="cd00077">
    <property type="entry name" value="HDc"/>
    <property type="match status" value="1"/>
</dbReference>
<dbReference type="PANTHER" id="PTHR45228:SF5">
    <property type="entry name" value="CYCLIC DI-GMP PHOSPHODIESTERASE VC_1348-RELATED"/>
    <property type="match status" value="1"/>
</dbReference>
<evidence type="ECO:0000256" key="1">
    <source>
        <dbReference type="PROSITE-ProRule" id="PRU00169"/>
    </source>
</evidence>
<dbReference type="Gene3D" id="3.40.50.2300">
    <property type="match status" value="1"/>
</dbReference>
<evidence type="ECO:0000259" key="3">
    <source>
        <dbReference type="PROSITE" id="PS51832"/>
    </source>
</evidence>
<dbReference type="EMBL" id="CP058627">
    <property type="protein sequence ID" value="QLG87578.1"/>
    <property type="molecule type" value="Genomic_DNA"/>
</dbReference>
<dbReference type="GO" id="GO:0000160">
    <property type="term" value="P:phosphorelay signal transduction system"/>
    <property type="evidence" value="ECO:0007669"/>
    <property type="project" value="InterPro"/>
</dbReference>
<gene>
    <name evidence="4" type="ORF">HQ393_04535</name>
</gene>
<dbReference type="PROSITE" id="PS50110">
    <property type="entry name" value="RESPONSE_REGULATORY"/>
    <property type="match status" value="1"/>
</dbReference>
<organism evidence="4 5">
    <name type="scientific">Chitinibacter bivalviorum</name>
    <dbReference type="NCBI Taxonomy" id="2739434"/>
    <lineage>
        <taxon>Bacteria</taxon>
        <taxon>Pseudomonadati</taxon>
        <taxon>Pseudomonadota</taxon>
        <taxon>Betaproteobacteria</taxon>
        <taxon>Neisseriales</taxon>
        <taxon>Chitinibacteraceae</taxon>
        <taxon>Chitinibacter</taxon>
    </lineage>
</organism>
<dbReference type="SMART" id="SM00448">
    <property type="entry name" value="REC"/>
    <property type="match status" value="1"/>
</dbReference>
<dbReference type="SUPFAM" id="SSF52172">
    <property type="entry name" value="CheY-like"/>
    <property type="match status" value="1"/>
</dbReference>
<dbReference type="InterPro" id="IPR011006">
    <property type="entry name" value="CheY-like_superfamily"/>
</dbReference>
<dbReference type="Pfam" id="PF00072">
    <property type="entry name" value="Response_reg"/>
    <property type="match status" value="1"/>
</dbReference>